<keyword evidence="3" id="KW-0677">Repeat</keyword>
<reference evidence="7" key="1">
    <citation type="submission" date="2021-05" db="EMBL/GenBank/DDBJ databases">
        <title>A free-living protist that lacks canonical eukaryotic 1 DNA replication and segregation systems.</title>
        <authorList>
            <person name="Salas-Leiva D.E."/>
            <person name="Tromer E.C."/>
            <person name="Curtis B.A."/>
            <person name="Jerlstrom-Hultqvist J."/>
            <person name="Kolisko M."/>
            <person name="Yi Z."/>
            <person name="Salas-Leiva J.S."/>
            <person name="Gallot-Lavallee L."/>
            <person name="Kops G.J.P.L."/>
            <person name="Archibald J.M."/>
            <person name="Simpson A.G.B."/>
            <person name="Roger A.J."/>
        </authorList>
    </citation>
    <scope>NUCLEOTIDE SEQUENCE</scope>
    <source>
        <strain evidence="7">BICM</strain>
    </source>
</reference>
<dbReference type="OrthoDB" id="5574975at2759"/>
<dbReference type="PANTHER" id="PTHR16023">
    <property type="entry name" value="TAX1 BINDING PROTEIN-RELATED"/>
    <property type="match status" value="1"/>
</dbReference>
<accession>A0A8J6AT88</accession>
<evidence type="ECO:0000256" key="4">
    <source>
        <dbReference type="ARBA" id="ARBA00023136"/>
    </source>
</evidence>
<dbReference type="SUPFAM" id="SSF48371">
    <property type="entry name" value="ARM repeat"/>
    <property type="match status" value="1"/>
</dbReference>
<dbReference type="GO" id="GO:0010008">
    <property type="term" value="C:endosome membrane"/>
    <property type="evidence" value="ECO:0007669"/>
    <property type="project" value="TreeGrafter"/>
</dbReference>
<protein>
    <submittedName>
        <fullName evidence="7">Vacuolar 14 Fab1-binding region</fullName>
    </submittedName>
</protein>
<evidence type="ECO:0000259" key="6">
    <source>
        <dbReference type="Pfam" id="PF11916"/>
    </source>
</evidence>
<dbReference type="InterPro" id="IPR016024">
    <property type="entry name" value="ARM-type_fold"/>
</dbReference>
<dbReference type="EMBL" id="JAHDYR010000019">
    <property type="protein sequence ID" value="KAG9393976.1"/>
    <property type="molecule type" value="Genomic_DNA"/>
</dbReference>
<name>A0A8J6AT88_9EUKA</name>
<comment type="subcellular location">
    <subcellularLocation>
        <location evidence="1">Endomembrane system</location>
    </subcellularLocation>
</comment>
<evidence type="ECO:0000313" key="7">
    <source>
        <dbReference type="EMBL" id="KAG9393976.1"/>
    </source>
</evidence>
<evidence type="ECO:0000256" key="2">
    <source>
        <dbReference type="ARBA" id="ARBA00010225"/>
    </source>
</evidence>
<sequence length="629" mass="67506">MADTVLPAALSRNICNKAYEKRKLAAQDVEKITHEFLEGDRQEDIRTLIEALTNLASNTNSSSRSGGLMGIASVAVVLGYEAIGDHLDALILPAMVRCEDQDSRVRFFACEALYNIVKVARETALRTHFPALFDTLARMAAEKEPSVRRAATVLDRLIKDVVLEDDGFDVDAFVAVLADRAGVDSTPLRRFLLSWVTAILTGTMPIVSAIPVILDALLRMIDGDGGDEDSLIPALDVAVAELMKHTIDCLEDTNADAVVGVLRKWLGTNSSQPVLVERTLDWSQALLSRRVADGHIALFLRSALELCASPLAHVSTLSASIIGFINETLSTDSAVFDAHLDAICGVLKDACESEEPATRVSAMLCLRGLLAASPSPTVKAAEAAKLDVEAMLVTGTLDTDEEASSVALTTLGTFLTQPALAQRLDPVVNQLVAAWDAQWSAATVRMPTMFRALAGTVGPAEFVGALARHTQAATTHMPQLVERASLLLLTADELAPLRRAIAGGSGLYPVLVESWARCPTAVASIALLARQYGTALDALLEVPSDDLQSLVTLDKIVQLLESPIYTHVRLDMTRVESNKELSRVLLTAAALLPIGSAGKVLTERLTHIQTVTMLTTLELLQKNVSLSEK</sequence>
<feature type="repeat" description="HEAT" evidence="5">
    <location>
        <begin position="91"/>
        <end position="128"/>
    </location>
</feature>
<dbReference type="GO" id="GO:0006661">
    <property type="term" value="P:phosphatidylinositol biosynthetic process"/>
    <property type="evidence" value="ECO:0007669"/>
    <property type="project" value="InterPro"/>
</dbReference>
<evidence type="ECO:0000256" key="1">
    <source>
        <dbReference type="ARBA" id="ARBA00004308"/>
    </source>
</evidence>
<evidence type="ECO:0000256" key="5">
    <source>
        <dbReference type="PROSITE-ProRule" id="PRU00103"/>
    </source>
</evidence>
<proteinExistence type="inferred from homology"/>
<comment type="similarity">
    <text evidence="2">Belongs to the VAC14 family.</text>
</comment>
<gene>
    <name evidence="7" type="ORF">J8273_4576</name>
</gene>
<dbReference type="InterPro" id="IPR026825">
    <property type="entry name" value="Vac14"/>
</dbReference>
<dbReference type="Pfam" id="PF12755">
    <property type="entry name" value="Vac14_Fab1_bd"/>
    <property type="match status" value="1"/>
</dbReference>
<dbReference type="Proteomes" id="UP000717585">
    <property type="component" value="Unassembled WGS sequence"/>
</dbReference>
<organism evidence="7 8">
    <name type="scientific">Carpediemonas membranifera</name>
    <dbReference type="NCBI Taxonomy" id="201153"/>
    <lineage>
        <taxon>Eukaryota</taxon>
        <taxon>Metamonada</taxon>
        <taxon>Carpediemonas-like organisms</taxon>
        <taxon>Carpediemonas</taxon>
    </lineage>
</organism>
<keyword evidence="8" id="KW-1185">Reference proteome</keyword>
<dbReference type="PROSITE" id="PS50077">
    <property type="entry name" value="HEAT_REPEAT"/>
    <property type="match status" value="1"/>
</dbReference>
<dbReference type="Pfam" id="PF11916">
    <property type="entry name" value="Vac14_Fig4_bd"/>
    <property type="match status" value="1"/>
</dbReference>
<dbReference type="Gene3D" id="1.25.10.10">
    <property type="entry name" value="Leucine-rich Repeat Variant"/>
    <property type="match status" value="2"/>
</dbReference>
<dbReference type="PANTHER" id="PTHR16023:SF0">
    <property type="entry name" value="PROTEIN VAC14 HOMOLOG"/>
    <property type="match status" value="1"/>
</dbReference>
<comment type="caution">
    <text evidence="7">The sequence shown here is derived from an EMBL/GenBank/DDBJ whole genome shotgun (WGS) entry which is preliminary data.</text>
</comment>
<dbReference type="AlphaFoldDB" id="A0A8J6AT88"/>
<keyword evidence="4" id="KW-0472">Membrane</keyword>
<feature type="domain" description="Vacuolar protein 14 C-terminal Fig4-binding" evidence="6">
    <location>
        <begin position="445"/>
        <end position="607"/>
    </location>
</feature>
<evidence type="ECO:0000313" key="8">
    <source>
        <dbReference type="Proteomes" id="UP000717585"/>
    </source>
</evidence>
<dbReference type="InterPro" id="IPR021133">
    <property type="entry name" value="HEAT_type_2"/>
</dbReference>
<dbReference type="GO" id="GO:0070772">
    <property type="term" value="C:PAS complex"/>
    <property type="evidence" value="ECO:0007669"/>
    <property type="project" value="InterPro"/>
</dbReference>
<dbReference type="InterPro" id="IPR011989">
    <property type="entry name" value="ARM-like"/>
</dbReference>
<dbReference type="InterPro" id="IPR021841">
    <property type="entry name" value="VAC14_Fig4p-bd"/>
</dbReference>
<evidence type="ECO:0000256" key="3">
    <source>
        <dbReference type="ARBA" id="ARBA00022737"/>
    </source>
</evidence>